<dbReference type="RefSeq" id="WP_406855803.1">
    <property type="nucleotide sequence ID" value="NZ_CP157484.1"/>
</dbReference>
<dbReference type="SMART" id="SM00346">
    <property type="entry name" value="HTH_ICLR"/>
    <property type="match status" value="1"/>
</dbReference>
<evidence type="ECO:0000259" key="5">
    <source>
        <dbReference type="PROSITE" id="PS51078"/>
    </source>
</evidence>
<evidence type="ECO:0000256" key="1">
    <source>
        <dbReference type="ARBA" id="ARBA00023015"/>
    </source>
</evidence>
<keyword evidence="3" id="KW-0804">Transcription</keyword>
<dbReference type="NCBIfam" id="TIGR02431">
    <property type="entry name" value="pcaR_pcaU"/>
    <property type="match status" value="1"/>
</dbReference>
<dbReference type="PROSITE" id="PS51077">
    <property type="entry name" value="HTH_ICLR"/>
    <property type="match status" value="1"/>
</dbReference>
<dbReference type="GO" id="GO:0003700">
    <property type="term" value="F:DNA-binding transcription factor activity"/>
    <property type="evidence" value="ECO:0007669"/>
    <property type="project" value="TreeGrafter"/>
</dbReference>
<evidence type="ECO:0000256" key="3">
    <source>
        <dbReference type="ARBA" id="ARBA00023163"/>
    </source>
</evidence>
<dbReference type="GO" id="GO:0046278">
    <property type="term" value="P:3,4-dihydroxybenzoate metabolic process"/>
    <property type="evidence" value="ECO:0007669"/>
    <property type="project" value="InterPro"/>
</dbReference>
<dbReference type="SUPFAM" id="SSF55781">
    <property type="entry name" value="GAF domain-like"/>
    <property type="match status" value="1"/>
</dbReference>
<dbReference type="GO" id="GO:0045893">
    <property type="term" value="P:positive regulation of DNA-templated transcription"/>
    <property type="evidence" value="ECO:0007669"/>
    <property type="project" value="InterPro"/>
</dbReference>
<dbReference type="InterPro" id="IPR005471">
    <property type="entry name" value="Tscrpt_reg_IclR_N"/>
</dbReference>
<dbReference type="PANTHER" id="PTHR30136:SF34">
    <property type="entry name" value="TRANSCRIPTIONAL REGULATOR"/>
    <property type="match status" value="1"/>
</dbReference>
<dbReference type="InterPro" id="IPR014757">
    <property type="entry name" value="Tscrpt_reg_IclR_C"/>
</dbReference>
<gene>
    <name evidence="6" type="ORF">ABEG18_25340</name>
</gene>
<dbReference type="GO" id="GO:0045892">
    <property type="term" value="P:negative regulation of DNA-templated transcription"/>
    <property type="evidence" value="ECO:0007669"/>
    <property type="project" value="TreeGrafter"/>
</dbReference>
<dbReference type="AlphaFoldDB" id="A0AAU7JFI1"/>
<feature type="domain" description="HTH iclR-type" evidence="4">
    <location>
        <begin position="16"/>
        <end position="76"/>
    </location>
</feature>
<evidence type="ECO:0000259" key="4">
    <source>
        <dbReference type="PROSITE" id="PS51077"/>
    </source>
</evidence>
<organism evidence="6">
    <name type="scientific">Alsobacter sp. KACC 23698</name>
    <dbReference type="NCBI Taxonomy" id="3149229"/>
    <lineage>
        <taxon>Bacteria</taxon>
        <taxon>Pseudomonadati</taxon>
        <taxon>Pseudomonadota</taxon>
        <taxon>Alphaproteobacteria</taxon>
        <taxon>Hyphomicrobiales</taxon>
        <taxon>Alsobacteraceae</taxon>
        <taxon>Alsobacter</taxon>
    </lineage>
</organism>
<dbReference type="EMBL" id="CP157484">
    <property type="protein sequence ID" value="XBO38965.1"/>
    <property type="molecule type" value="Genomic_DNA"/>
</dbReference>
<dbReference type="InterPro" id="IPR036390">
    <property type="entry name" value="WH_DNA-bd_sf"/>
</dbReference>
<feature type="domain" description="IclR-ED" evidence="5">
    <location>
        <begin position="77"/>
        <end position="261"/>
    </location>
</feature>
<dbReference type="Pfam" id="PF01614">
    <property type="entry name" value="IclR_C"/>
    <property type="match status" value="1"/>
</dbReference>
<dbReference type="InterPro" id="IPR036388">
    <property type="entry name" value="WH-like_DNA-bd_sf"/>
</dbReference>
<keyword evidence="1" id="KW-0805">Transcription regulation</keyword>
<reference evidence="6" key="1">
    <citation type="submission" date="2024-05" db="EMBL/GenBank/DDBJ databases">
        <authorList>
            <person name="Kim S."/>
            <person name="Heo J."/>
            <person name="Choi H."/>
            <person name="Choi Y."/>
            <person name="Kwon S.-W."/>
            <person name="Kim Y."/>
        </authorList>
    </citation>
    <scope>NUCLEOTIDE SEQUENCE</scope>
    <source>
        <strain evidence="6">KACC 23698</strain>
    </source>
</reference>
<sequence length="261" mass="27601">MDAPAAGIAEDDPSYVGALARGISVIRAFDAGRESMTLAEVAKATALPRATVRRSLLTLQALGYVASDGKQFRLTPRILSLGYAYLASTPMARVLQPALETVSERTRESCSASTLDGPEIVYVARAATKRIMSVGLAVGSRLPAYCTSMGRVLLAAETPARAREILASSDRKAMSPRTVTDLDALMRILDDVRRQGYSLVDEELEVGLRSVAVPIVSSGGHVMAAMNVSAQAGRVSCDELLHSVLPVLLEQAASVRSSLVG</sequence>
<evidence type="ECO:0000256" key="2">
    <source>
        <dbReference type="ARBA" id="ARBA00023125"/>
    </source>
</evidence>
<evidence type="ECO:0000313" key="6">
    <source>
        <dbReference type="EMBL" id="XBO38965.1"/>
    </source>
</evidence>
<dbReference type="Gene3D" id="3.30.450.40">
    <property type="match status" value="1"/>
</dbReference>
<dbReference type="InterPro" id="IPR029016">
    <property type="entry name" value="GAF-like_dom_sf"/>
</dbReference>
<name>A0AAU7JFI1_9HYPH</name>
<dbReference type="SUPFAM" id="SSF46785">
    <property type="entry name" value="Winged helix' DNA-binding domain"/>
    <property type="match status" value="1"/>
</dbReference>
<accession>A0AAU7JFI1</accession>
<dbReference type="InterPro" id="IPR050707">
    <property type="entry name" value="HTH_MetabolicPath_Reg"/>
</dbReference>
<proteinExistence type="predicted"/>
<protein>
    <submittedName>
        <fullName evidence="6">IclR family transcriptional regulator C-terminal domain-containing protein</fullName>
    </submittedName>
</protein>
<dbReference type="InterPro" id="IPR012794">
    <property type="entry name" value="PcaR_PcaU"/>
</dbReference>
<dbReference type="GO" id="GO:0003677">
    <property type="term" value="F:DNA binding"/>
    <property type="evidence" value="ECO:0007669"/>
    <property type="project" value="UniProtKB-KW"/>
</dbReference>
<dbReference type="PANTHER" id="PTHR30136">
    <property type="entry name" value="HELIX-TURN-HELIX TRANSCRIPTIONAL REGULATOR, ICLR FAMILY"/>
    <property type="match status" value="1"/>
</dbReference>
<dbReference type="Gene3D" id="1.10.10.10">
    <property type="entry name" value="Winged helix-like DNA-binding domain superfamily/Winged helix DNA-binding domain"/>
    <property type="match status" value="1"/>
</dbReference>
<dbReference type="PROSITE" id="PS51078">
    <property type="entry name" value="ICLR_ED"/>
    <property type="match status" value="1"/>
</dbReference>
<dbReference type="Pfam" id="PF09339">
    <property type="entry name" value="HTH_IclR"/>
    <property type="match status" value="1"/>
</dbReference>
<keyword evidence="2" id="KW-0238">DNA-binding</keyword>